<feature type="non-terminal residue" evidence="4">
    <location>
        <position position="1"/>
    </location>
</feature>
<feature type="compositionally biased region" description="Low complexity" evidence="1">
    <location>
        <begin position="508"/>
        <end position="521"/>
    </location>
</feature>
<evidence type="ECO:0000259" key="3">
    <source>
        <dbReference type="Pfam" id="PF23634"/>
    </source>
</evidence>
<dbReference type="InterPro" id="IPR056293">
    <property type="entry name" value="PH_CERLI1"/>
</dbReference>
<feature type="transmembrane region" description="Helical" evidence="2">
    <location>
        <begin position="66"/>
        <end position="84"/>
    </location>
</feature>
<feature type="domain" description="CERLI1-like PH" evidence="3">
    <location>
        <begin position="344"/>
        <end position="446"/>
    </location>
</feature>
<dbReference type="EMBL" id="CAUYUJ010018358">
    <property type="protein sequence ID" value="CAK0882958.1"/>
    <property type="molecule type" value="Genomic_DNA"/>
</dbReference>
<comment type="caution">
    <text evidence="4">The sequence shown here is derived from an EMBL/GenBank/DDBJ whole genome shotgun (WGS) entry which is preliminary data.</text>
</comment>
<protein>
    <recommendedName>
        <fullName evidence="3">CERLI1-like PH domain-containing protein</fullName>
    </recommendedName>
</protein>
<keyword evidence="2" id="KW-0812">Transmembrane</keyword>
<evidence type="ECO:0000313" key="4">
    <source>
        <dbReference type="EMBL" id="CAK0882958.1"/>
    </source>
</evidence>
<gene>
    <name evidence="4" type="ORF">PCOR1329_LOCUS65308</name>
</gene>
<accession>A0ABN9WDV5</accession>
<organism evidence="4 5">
    <name type="scientific">Prorocentrum cordatum</name>
    <dbReference type="NCBI Taxonomy" id="2364126"/>
    <lineage>
        <taxon>Eukaryota</taxon>
        <taxon>Sar</taxon>
        <taxon>Alveolata</taxon>
        <taxon>Dinophyceae</taxon>
        <taxon>Prorocentrales</taxon>
        <taxon>Prorocentraceae</taxon>
        <taxon>Prorocentrum</taxon>
    </lineage>
</organism>
<dbReference type="Pfam" id="PF23634">
    <property type="entry name" value="PH_CERLI1"/>
    <property type="match status" value="1"/>
</dbReference>
<reference evidence="4" key="1">
    <citation type="submission" date="2023-10" db="EMBL/GenBank/DDBJ databases">
        <authorList>
            <person name="Chen Y."/>
            <person name="Shah S."/>
            <person name="Dougan E. K."/>
            <person name="Thang M."/>
            <person name="Chan C."/>
        </authorList>
    </citation>
    <scope>NUCLEOTIDE SEQUENCE [LARGE SCALE GENOMIC DNA]</scope>
</reference>
<name>A0ABN9WDV5_9DINO</name>
<dbReference type="Proteomes" id="UP001189429">
    <property type="component" value="Unassembled WGS sequence"/>
</dbReference>
<evidence type="ECO:0000313" key="5">
    <source>
        <dbReference type="Proteomes" id="UP001189429"/>
    </source>
</evidence>
<evidence type="ECO:0000256" key="2">
    <source>
        <dbReference type="SAM" id="Phobius"/>
    </source>
</evidence>
<keyword evidence="2" id="KW-1133">Transmembrane helix</keyword>
<proteinExistence type="predicted"/>
<feature type="region of interest" description="Disordered" evidence="1">
    <location>
        <begin position="508"/>
        <end position="528"/>
    </location>
</feature>
<evidence type="ECO:0000256" key="1">
    <source>
        <dbReference type="SAM" id="MobiDB-lite"/>
    </source>
</evidence>
<sequence>RGLARHAASSLAEAAARGGGSSAGGGGLSGSAGASARGAQLAGGGLGQAAGARSRFYGLIFGPAKMILKLCAACVCFALLFKMLGKIDCASKKMDPRRWCKCCARQLMAMGWDEFESFDASVRVHSVADIANKGMLGGEKEFRVTIRFKWSKFDTPPTRDMKWESIKTMEVPQGAHECTIALYSLGKFRDTCLGKIELETKKDMIDKPDFWGKKQKFKLEKSGKEIGKILITFYKKGDGDGDDDGEGGGSMPEVPVDGVDSDSALALEIQLAIEELEKVPGFVKPAGKWEGQNKIIMLARVLEGQLREVNKKGKETGKVYIAIRYCNISELFGDEDNRREELKRQKEKAKQKGLPEVQKKWYWAWYDDKKSAKDDKGWHHPVGFFPMTAITSVHSSPERSDQFIIKYSNDGEKDSLIYRRESGKGRDVWIEGIDMCFQEVRNMVKEQKDKPNVEADALKRMRVLHQQYVAQVGMPQTTEQWTAWMEAFKQNNYSEDLIRKFHAELSAQHQKAAKQAASAPKQKPKARR</sequence>
<keyword evidence="5" id="KW-1185">Reference proteome</keyword>
<keyword evidence="2" id="KW-0472">Membrane</keyword>